<comment type="caution">
    <text evidence="3">The sequence shown here is derived from an EMBL/GenBank/DDBJ whole genome shotgun (WGS) entry which is preliminary data.</text>
</comment>
<feature type="compositionally biased region" description="Polar residues" evidence="1">
    <location>
        <begin position="319"/>
        <end position="333"/>
    </location>
</feature>
<proteinExistence type="predicted"/>
<evidence type="ECO:0000259" key="2">
    <source>
        <dbReference type="PROSITE" id="PS50042"/>
    </source>
</evidence>
<dbReference type="PROSITE" id="PS50042">
    <property type="entry name" value="CNMP_BINDING_3"/>
    <property type="match status" value="1"/>
</dbReference>
<feature type="domain" description="Cyclic nucleotide-binding" evidence="2">
    <location>
        <begin position="129"/>
        <end position="200"/>
    </location>
</feature>
<feature type="region of interest" description="Disordered" evidence="1">
    <location>
        <begin position="1"/>
        <end position="70"/>
    </location>
</feature>
<organism evidence="3 4">
    <name type="scientific">Zasmidium cellare</name>
    <name type="common">Wine cellar mold</name>
    <name type="synonym">Racodium cellare</name>
    <dbReference type="NCBI Taxonomy" id="395010"/>
    <lineage>
        <taxon>Eukaryota</taxon>
        <taxon>Fungi</taxon>
        <taxon>Dikarya</taxon>
        <taxon>Ascomycota</taxon>
        <taxon>Pezizomycotina</taxon>
        <taxon>Dothideomycetes</taxon>
        <taxon>Dothideomycetidae</taxon>
        <taxon>Mycosphaerellales</taxon>
        <taxon>Mycosphaerellaceae</taxon>
        <taxon>Zasmidium</taxon>
    </lineage>
</organism>
<keyword evidence="4" id="KW-1185">Reference proteome</keyword>
<evidence type="ECO:0000313" key="4">
    <source>
        <dbReference type="Proteomes" id="UP001305779"/>
    </source>
</evidence>
<sequence length="351" mass="38608">MYPPRPRIPPKQQYRQDDRRYDAGNGYINSGFPAWPDAPPPYDAQLNVPGDYGRSISPQLYNPPSRQPYDERRGQAYYEDRGRSPYSSPLQQSRSMQTQGFRPFAVPQVTGGDGQPFLRAYSEELRQYGIEERQFIQVVDSINKAIIPNPENVIFQKAANSAGFFVPGAGGVALMAGQLGVGAGAAFGHASLVAKALSRSNLDLFIPAGLEICIGKSDNVDQEAGIYGRTSPQQYNSDPESRVAAYGDRLARLSSVHPPLANVGRSDPIAMLANGMSKRSAAKKAEDAAKERAEGKKLKKKDDPDASLQWLIVRRATPQSTQKWQQMLQQSEVSLDEERRQAAAQSSSGRY</sequence>
<dbReference type="PANTHER" id="PTHR38887">
    <property type="entry name" value="CHROMOSOME 21, WHOLE GENOME SHOTGUN SEQUENCE"/>
    <property type="match status" value="1"/>
</dbReference>
<dbReference type="PANTHER" id="PTHR38887:SF1">
    <property type="entry name" value="RAS MODIFICATION PROTEIN ERF4"/>
    <property type="match status" value="1"/>
</dbReference>
<dbReference type="InterPro" id="IPR053221">
    <property type="entry name" value="Burnettramic_acid_biosynth"/>
</dbReference>
<accession>A0ABR0ENN2</accession>
<feature type="region of interest" description="Disordered" evidence="1">
    <location>
        <begin position="319"/>
        <end position="351"/>
    </location>
</feature>
<dbReference type="InterPro" id="IPR000595">
    <property type="entry name" value="cNMP-bd_dom"/>
</dbReference>
<feature type="region of interest" description="Disordered" evidence="1">
    <location>
        <begin position="276"/>
        <end position="304"/>
    </location>
</feature>
<dbReference type="EMBL" id="JAXOVC010000004">
    <property type="protein sequence ID" value="KAK4502871.1"/>
    <property type="molecule type" value="Genomic_DNA"/>
</dbReference>
<reference evidence="3 4" key="1">
    <citation type="journal article" date="2023" name="G3 (Bethesda)">
        <title>A chromosome-level genome assembly of Zasmidium syzygii isolated from banana leaves.</title>
        <authorList>
            <person name="van Westerhoven A.C."/>
            <person name="Mehrabi R."/>
            <person name="Talebi R."/>
            <person name="Steentjes M.B.F."/>
            <person name="Corcolon B."/>
            <person name="Chong P.A."/>
            <person name="Kema G.H.J."/>
            <person name="Seidl M.F."/>
        </authorList>
    </citation>
    <scope>NUCLEOTIDE SEQUENCE [LARGE SCALE GENOMIC DNA]</scope>
    <source>
        <strain evidence="3 4">P124</strain>
    </source>
</reference>
<feature type="compositionally biased region" description="Basic and acidic residues" evidence="1">
    <location>
        <begin position="283"/>
        <end position="304"/>
    </location>
</feature>
<gene>
    <name evidence="3" type="ORF">PRZ48_006297</name>
</gene>
<evidence type="ECO:0000313" key="3">
    <source>
        <dbReference type="EMBL" id="KAK4502871.1"/>
    </source>
</evidence>
<dbReference type="Proteomes" id="UP001305779">
    <property type="component" value="Unassembled WGS sequence"/>
</dbReference>
<protein>
    <recommendedName>
        <fullName evidence="2">Cyclic nucleotide-binding domain-containing protein</fullName>
    </recommendedName>
</protein>
<evidence type="ECO:0000256" key="1">
    <source>
        <dbReference type="SAM" id="MobiDB-lite"/>
    </source>
</evidence>
<name>A0ABR0ENN2_ZASCE</name>